<evidence type="ECO:0000256" key="1">
    <source>
        <dbReference type="SAM" id="SignalP"/>
    </source>
</evidence>
<dbReference type="InParanoid" id="A0A263D267"/>
<comment type="caution">
    <text evidence="2">The sequence shown here is derived from an EMBL/GenBank/DDBJ whole genome shotgun (WGS) entry which is preliminary data.</text>
</comment>
<dbReference type="RefSeq" id="WP_094863041.1">
    <property type="nucleotide sequence ID" value="NZ_NKYE01000007.1"/>
</dbReference>
<feature type="chain" id="PRO_5012763212" description="Secreted protein" evidence="1">
    <location>
        <begin position="28"/>
        <end position="155"/>
    </location>
</feature>
<gene>
    <name evidence="2" type="ORF">CFN78_13005</name>
</gene>
<feature type="signal peptide" evidence="1">
    <location>
        <begin position="1"/>
        <end position="27"/>
    </location>
</feature>
<organism evidence="2 3">
    <name type="scientific">Amycolatopsis antarctica</name>
    <dbReference type="NCBI Taxonomy" id="1854586"/>
    <lineage>
        <taxon>Bacteria</taxon>
        <taxon>Bacillati</taxon>
        <taxon>Actinomycetota</taxon>
        <taxon>Actinomycetes</taxon>
        <taxon>Pseudonocardiales</taxon>
        <taxon>Pseudonocardiaceae</taxon>
        <taxon>Amycolatopsis</taxon>
    </lineage>
</organism>
<dbReference type="AlphaFoldDB" id="A0A263D267"/>
<accession>A0A263D267</accession>
<keyword evidence="1" id="KW-0732">Signal</keyword>
<evidence type="ECO:0008006" key="4">
    <source>
        <dbReference type="Google" id="ProtNLM"/>
    </source>
</evidence>
<sequence>MNGKWKMGAVLAAAAVLPLVGVGAAQAEPEAPADTVARAAAAAVPAGSDCDLPPWHNDVPYLLPSPYSFGYGTSSVAMTQLRISDKNLATVTTENSDVRVSLENEDGQVCGPTGVHPVPGGYFAAIGFLNNTGHSVRTCLHHPTGGKICGKAKVE</sequence>
<dbReference type="Proteomes" id="UP000242444">
    <property type="component" value="Unassembled WGS sequence"/>
</dbReference>
<name>A0A263D267_9PSEU</name>
<evidence type="ECO:0000313" key="2">
    <source>
        <dbReference type="EMBL" id="OZM72564.1"/>
    </source>
</evidence>
<dbReference type="EMBL" id="NKYE01000007">
    <property type="protein sequence ID" value="OZM72564.1"/>
    <property type="molecule type" value="Genomic_DNA"/>
</dbReference>
<dbReference type="OrthoDB" id="9958380at2"/>
<proteinExistence type="predicted"/>
<evidence type="ECO:0000313" key="3">
    <source>
        <dbReference type="Proteomes" id="UP000242444"/>
    </source>
</evidence>
<keyword evidence="3" id="KW-1185">Reference proteome</keyword>
<reference evidence="2 3" key="1">
    <citation type="submission" date="2017-07" db="EMBL/GenBank/DDBJ databases">
        <title>Amycolatopsis antarcticus sp. nov., isolated from the surface of an Antarcticus brown macroalga.</title>
        <authorList>
            <person name="Wang J."/>
            <person name="Leiva S."/>
            <person name="Huang J."/>
            <person name="Huang Y."/>
        </authorList>
    </citation>
    <scope>NUCLEOTIDE SEQUENCE [LARGE SCALE GENOMIC DNA]</scope>
    <source>
        <strain evidence="2 3">AU-G6</strain>
    </source>
</reference>
<protein>
    <recommendedName>
        <fullName evidence="4">Secreted protein</fullName>
    </recommendedName>
</protein>